<evidence type="ECO:0000313" key="1">
    <source>
        <dbReference type="EMBL" id="JAH84097.1"/>
    </source>
</evidence>
<sequence>MGVSISARLHSLNLLFTPMHCSAVARCALKARFPSHVTNTPTS</sequence>
<reference evidence="1" key="2">
    <citation type="journal article" date="2015" name="Fish Shellfish Immunol.">
        <title>Early steps in the European eel (Anguilla anguilla)-Vibrio vulnificus interaction in the gills: Role of the RtxA13 toxin.</title>
        <authorList>
            <person name="Callol A."/>
            <person name="Pajuelo D."/>
            <person name="Ebbesson L."/>
            <person name="Teles M."/>
            <person name="MacKenzie S."/>
            <person name="Amaro C."/>
        </authorList>
    </citation>
    <scope>NUCLEOTIDE SEQUENCE</scope>
</reference>
<proteinExistence type="predicted"/>
<reference evidence="1" key="1">
    <citation type="submission" date="2014-11" db="EMBL/GenBank/DDBJ databases">
        <authorList>
            <person name="Amaro Gonzalez C."/>
        </authorList>
    </citation>
    <scope>NUCLEOTIDE SEQUENCE</scope>
</reference>
<protein>
    <submittedName>
        <fullName evidence="1">Uncharacterized protein</fullName>
    </submittedName>
</protein>
<organism evidence="1">
    <name type="scientific">Anguilla anguilla</name>
    <name type="common">European freshwater eel</name>
    <name type="synonym">Muraena anguilla</name>
    <dbReference type="NCBI Taxonomy" id="7936"/>
    <lineage>
        <taxon>Eukaryota</taxon>
        <taxon>Metazoa</taxon>
        <taxon>Chordata</taxon>
        <taxon>Craniata</taxon>
        <taxon>Vertebrata</taxon>
        <taxon>Euteleostomi</taxon>
        <taxon>Actinopterygii</taxon>
        <taxon>Neopterygii</taxon>
        <taxon>Teleostei</taxon>
        <taxon>Anguilliformes</taxon>
        <taxon>Anguillidae</taxon>
        <taxon>Anguilla</taxon>
    </lineage>
</organism>
<accession>A0A0E9W153</accession>
<name>A0A0E9W153_ANGAN</name>
<dbReference type="EMBL" id="GBXM01024480">
    <property type="protein sequence ID" value="JAH84097.1"/>
    <property type="molecule type" value="Transcribed_RNA"/>
</dbReference>
<dbReference type="AlphaFoldDB" id="A0A0E9W153"/>